<dbReference type="AlphaFoldDB" id="A0A381XET0"/>
<evidence type="ECO:0000313" key="1">
    <source>
        <dbReference type="EMBL" id="SVA63245.1"/>
    </source>
</evidence>
<sequence length="47" mass="5183">MILGVFSHLMAPKSSGSRDMIPVAALTASAEAGLRRHQHFEQDRAYQ</sequence>
<accession>A0A381XET0</accession>
<name>A0A381XET0_9ZZZZ</name>
<organism evidence="1">
    <name type="scientific">marine metagenome</name>
    <dbReference type="NCBI Taxonomy" id="408172"/>
    <lineage>
        <taxon>unclassified sequences</taxon>
        <taxon>metagenomes</taxon>
        <taxon>ecological metagenomes</taxon>
    </lineage>
</organism>
<protein>
    <submittedName>
        <fullName evidence="1">Uncharacterized protein</fullName>
    </submittedName>
</protein>
<reference evidence="1" key="1">
    <citation type="submission" date="2018-05" db="EMBL/GenBank/DDBJ databases">
        <authorList>
            <person name="Lanie J.A."/>
            <person name="Ng W.-L."/>
            <person name="Kazmierczak K.M."/>
            <person name="Andrzejewski T.M."/>
            <person name="Davidsen T.M."/>
            <person name="Wayne K.J."/>
            <person name="Tettelin H."/>
            <person name="Glass J.I."/>
            <person name="Rusch D."/>
            <person name="Podicherti R."/>
            <person name="Tsui H.-C.T."/>
            <person name="Winkler M.E."/>
        </authorList>
    </citation>
    <scope>NUCLEOTIDE SEQUENCE</scope>
</reference>
<dbReference type="EMBL" id="UINC01014918">
    <property type="protein sequence ID" value="SVA63245.1"/>
    <property type="molecule type" value="Genomic_DNA"/>
</dbReference>
<proteinExistence type="predicted"/>
<gene>
    <name evidence="1" type="ORF">METZ01_LOCUS116099</name>
</gene>